<dbReference type="InterPro" id="IPR050464">
    <property type="entry name" value="Zeta_carotene_desat/Oxidored"/>
</dbReference>
<dbReference type="Gene3D" id="1.10.405.20">
    <property type="match status" value="1"/>
</dbReference>
<feature type="signal peptide" evidence="1">
    <location>
        <begin position="1"/>
        <end position="18"/>
    </location>
</feature>
<dbReference type="Gene3D" id="3.50.50.60">
    <property type="entry name" value="FAD/NAD(P)-binding domain"/>
    <property type="match status" value="1"/>
</dbReference>
<accession>A0A485LET7</accession>
<protein>
    <submittedName>
        <fullName evidence="4">Aste57867_19872 protein</fullName>
    </submittedName>
</protein>
<gene>
    <name evidence="4" type="primary">Aste57867_19872</name>
    <name evidence="3" type="ORF">As57867_019806</name>
    <name evidence="4" type="ORF">ASTE57867_19872</name>
</gene>
<reference evidence="3" key="2">
    <citation type="submission" date="2019-06" db="EMBL/GenBank/DDBJ databases">
        <title>Genomics analysis of Aphanomyces spp. identifies a new class of oomycete effector associated with host adaptation.</title>
        <authorList>
            <person name="Gaulin E."/>
        </authorList>
    </citation>
    <scope>NUCLEOTIDE SEQUENCE</scope>
    <source>
        <strain evidence="3">CBS 578.67</strain>
    </source>
</reference>
<dbReference type="EMBL" id="CAADRA010006741">
    <property type="protein sequence ID" value="VFT96570.1"/>
    <property type="molecule type" value="Genomic_DNA"/>
</dbReference>
<evidence type="ECO:0000256" key="1">
    <source>
        <dbReference type="SAM" id="SignalP"/>
    </source>
</evidence>
<sequence length="515" mass="57488">MLRALSCIVVSSLSAVHGASTITLQLNDQVCVVGGGAAGVHYASLLAKKGLTNIQLLEAGDQVGGKSHTLYDDAGNPQEMGTVFALDTYTPIFDLVNQYDPSNARFEFAFEQQNYMACMGESVGARDADSVTTMDFPQYLLRSVQVNAALPPNATDDQLRALMRQQTTQYIALHRRLFGIYPYGMPPQPKEWSEIDMTALEFLTRHNLTALVGMFRFFQQQQGYGILETIPAFYFLWWSHPTTVQKVMGAQLLHQPCAYEFMRGFQSIWLAIANAHRRSINTLVRTRVTSVTRGDGAFIKPTVAYETAWGETGTLTCDHVVMAVDLSLYASLVTDLTPDEQALFVGTYTSSTFATTLYESEPSPVETATQIWLTRMHENGRVSSLRNAKLSMPLPSARSRVEMSTGRQVRVAYQYYSTPLAQVNRAETTRVLKADLTVAGMPDPLIWKQMFFNYFPRFTADGLKAGLPWKIWDIQGDRRTTWIGSSVCFESALDVVTYNNNLIQRIQVVVANITT</sequence>
<proteinExistence type="predicted"/>
<reference evidence="4 5" key="1">
    <citation type="submission" date="2019-03" db="EMBL/GenBank/DDBJ databases">
        <authorList>
            <person name="Gaulin E."/>
            <person name="Dumas B."/>
        </authorList>
    </citation>
    <scope>NUCLEOTIDE SEQUENCE [LARGE SCALE GENOMIC DNA]</scope>
    <source>
        <strain evidence="4">CBS 568.67</strain>
    </source>
</reference>
<name>A0A485LET7_9STRA</name>
<dbReference type="OrthoDB" id="5046242at2759"/>
<dbReference type="PANTHER" id="PTHR42923:SF17">
    <property type="entry name" value="AMINE OXIDASE DOMAIN-CONTAINING PROTEIN"/>
    <property type="match status" value="1"/>
</dbReference>
<evidence type="ECO:0000259" key="2">
    <source>
        <dbReference type="Pfam" id="PF01593"/>
    </source>
</evidence>
<dbReference type="InterPro" id="IPR036188">
    <property type="entry name" value="FAD/NAD-bd_sf"/>
</dbReference>
<dbReference type="SUPFAM" id="SSF51905">
    <property type="entry name" value="FAD/NAD(P)-binding domain"/>
    <property type="match status" value="1"/>
</dbReference>
<organism evidence="4 5">
    <name type="scientific">Aphanomyces stellatus</name>
    <dbReference type="NCBI Taxonomy" id="120398"/>
    <lineage>
        <taxon>Eukaryota</taxon>
        <taxon>Sar</taxon>
        <taxon>Stramenopiles</taxon>
        <taxon>Oomycota</taxon>
        <taxon>Saprolegniomycetes</taxon>
        <taxon>Saprolegniales</taxon>
        <taxon>Verrucalvaceae</taxon>
        <taxon>Aphanomyces</taxon>
    </lineage>
</organism>
<evidence type="ECO:0000313" key="4">
    <source>
        <dbReference type="EMBL" id="VFT96570.1"/>
    </source>
</evidence>
<dbReference type="PANTHER" id="PTHR42923">
    <property type="entry name" value="PROTOPORPHYRINOGEN OXIDASE"/>
    <property type="match status" value="1"/>
</dbReference>
<dbReference type="Gene3D" id="3.30.70.1990">
    <property type="match status" value="1"/>
</dbReference>
<feature type="domain" description="Amine oxidase" evidence="2">
    <location>
        <begin position="38"/>
        <end position="339"/>
    </location>
</feature>
<evidence type="ECO:0000313" key="3">
    <source>
        <dbReference type="EMBL" id="KAF0688530.1"/>
    </source>
</evidence>
<keyword evidence="5" id="KW-1185">Reference proteome</keyword>
<dbReference type="Pfam" id="PF01593">
    <property type="entry name" value="Amino_oxidase"/>
    <property type="match status" value="1"/>
</dbReference>
<dbReference type="Proteomes" id="UP000332933">
    <property type="component" value="Unassembled WGS sequence"/>
</dbReference>
<keyword evidence="1" id="KW-0732">Signal</keyword>
<evidence type="ECO:0000313" key="5">
    <source>
        <dbReference type="Proteomes" id="UP000332933"/>
    </source>
</evidence>
<dbReference type="InterPro" id="IPR002937">
    <property type="entry name" value="Amino_oxidase"/>
</dbReference>
<dbReference type="EMBL" id="VJMH01006718">
    <property type="protein sequence ID" value="KAF0688530.1"/>
    <property type="molecule type" value="Genomic_DNA"/>
</dbReference>
<dbReference type="GO" id="GO:0016491">
    <property type="term" value="F:oxidoreductase activity"/>
    <property type="evidence" value="ECO:0007669"/>
    <property type="project" value="InterPro"/>
</dbReference>
<feature type="chain" id="PRO_5033437477" evidence="1">
    <location>
        <begin position="19"/>
        <end position="515"/>
    </location>
</feature>
<dbReference type="AlphaFoldDB" id="A0A485LET7"/>